<comment type="caution">
    <text evidence="2">The sequence shown here is derived from an EMBL/GenBank/DDBJ whole genome shotgun (WGS) entry which is preliminary data.</text>
</comment>
<reference evidence="2 3" key="1">
    <citation type="submission" date="2021-08" db="EMBL/GenBank/DDBJ databases">
        <title>Genome sequence analysis of Clostridium chauvoei strains of European origin and evaluation of typing options for outbreak investigations.</title>
        <authorList>
            <person name="Abdel-Glil M."/>
            <person name="Thomas P."/>
            <person name="Seyboldt C."/>
        </authorList>
    </citation>
    <scope>NUCLEOTIDE SEQUENCE [LARGE SCALE GENOMIC DNA]</scope>
    <source>
        <strain evidence="2 3">S0260-09</strain>
    </source>
</reference>
<dbReference type="Pfam" id="PF19700">
    <property type="entry name" value="DUF6198"/>
    <property type="match status" value="1"/>
</dbReference>
<dbReference type="RefSeq" id="WP_021876268.1">
    <property type="nucleotide sequence ID" value="NZ_CP018624.1"/>
</dbReference>
<organism evidence="2 3">
    <name type="scientific">Clostridium chauvoei</name>
    <dbReference type="NCBI Taxonomy" id="46867"/>
    <lineage>
        <taxon>Bacteria</taxon>
        <taxon>Bacillati</taxon>
        <taxon>Bacillota</taxon>
        <taxon>Clostridia</taxon>
        <taxon>Eubacteriales</taxon>
        <taxon>Clostridiaceae</taxon>
        <taxon>Clostridium</taxon>
    </lineage>
</organism>
<dbReference type="KEGG" id="cchv:BTM20_10360"/>
<evidence type="ECO:0000313" key="2">
    <source>
        <dbReference type="EMBL" id="MBX7290146.1"/>
    </source>
</evidence>
<feature type="transmembrane region" description="Helical" evidence="1">
    <location>
        <begin position="50"/>
        <end position="69"/>
    </location>
</feature>
<keyword evidence="1" id="KW-1133">Transmembrane helix</keyword>
<evidence type="ECO:0008006" key="4">
    <source>
        <dbReference type="Google" id="ProtNLM"/>
    </source>
</evidence>
<name>A0ABD4RGB1_9CLOT</name>
<dbReference type="PANTHER" id="PTHR40078">
    <property type="entry name" value="INTEGRAL MEMBRANE PROTEIN-RELATED"/>
    <property type="match status" value="1"/>
</dbReference>
<evidence type="ECO:0000313" key="3">
    <source>
        <dbReference type="Proteomes" id="UP000775179"/>
    </source>
</evidence>
<evidence type="ECO:0000256" key="1">
    <source>
        <dbReference type="SAM" id="Phobius"/>
    </source>
</evidence>
<dbReference type="InterPro" id="IPR038750">
    <property type="entry name" value="YczE/YyaS-like"/>
</dbReference>
<sequence length="215" mass="22880">MKNIILKLVRLFTGFILCASSTVLMLNSNLGLSPWDVFHQGISKLTGITIGQASIIVGVVCVGFGILLGEKLGVGTILNMLIVGKFIDMIIAMNIIPIASNIFMGVIMMIIGMLVMGLGCYLYIGCGLGCGPRDGVMVGLSKRLVKPIKYIRSSIEITVLILGYFLGGSVGIGTVITALFLGHSIQLIFKICSFDIGGVTHKSITESVKAAFIMF</sequence>
<dbReference type="PANTHER" id="PTHR40078:SF1">
    <property type="entry name" value="INTEGRAL MEMBRANE PROTEIN"/>
    <property type="match status" value="1"/>
</dbReference>
<proteinExistence type="predicted"/>
<gene>
    <name evidence="2" type="ORF">K4H94_03655</name>
</gene>
<accession>A0ABD4RGB1</accession>
<feature type="transmembrane region" description="Helical" evidence="1">
    <location>
        <begin position="12"/>
        <end position="30"/>
    </location>
</feature>
<feature type="transmembrane region" description="Helical" evidence="1">
    <location>
        <begin position="159"/>
        <end position="182"/>
    </location>
</feature>
<feature type="transmembrane region" description="Helical" evidence="1">
    <location>
        <begin position="76"/>
        <end position="96"/>
    </location>
</feature>
<dbReference type="GeneID" id="66302273"/>
<feature type="transmembrane region" description="Helical" evidence="1">
    <location>
        <begin position="102"/>
        <end position="124"/>
    </location>
</feature>
<protein>
    <recommendedName>
        <fullName evidence="4">YitT family protein</fullName>
    </recommendedName>
</protein>
<dbReference type="EMBL" id="JAIFTX010000006">
    <property type="protein sequence ID" value="MBX7290146.1"/>
    <property type="molecule type" value="Genomic_DNA"/>
</dbReference>
<dbReference type="Proteomes" id="UP000775179">
    <property type="component" value="Unassembled WGS sequence"/>
</dbReference>
<dbReference type="AlphaFoldDB" id="A0ABD4RGB1"/>
<keyword evidence="1" id="KW-0812">Transmembrane</keyword>
<keyword evidence="1" id="KW-0472">Membrane</keyword>